<dbReference type="AlphaFoldDB" id="A0A9W8QER2"/>
<dbReference type="KEGG" id="amus:LMH87_009461"/>
<dbReference type="Proteomes" id="UP001144673">
    <property type="component" value="Chromosome 5"/>
</dbReference>
<comment type="caution">
    <text evidence="1">The sequence shown here is derived from an EMBL/GenBank/DDBJ whole genome shotgun (WGS) entry which is preliminary data.</text>
</comment>
<dbReference type="EMBL" id="JAJHUN010000008">
    <property type="protein sequence ID" value="KAJ4152944.1"/>
    <property type="molecule type" value="Genomic_DNA"/>
</dbReference>
<keyword evidence="2" id="KW-1185">Reference proteome</keyword>
<proteinExistence type="predicted"/>
<dbReference type="PANTHER" id="PTHR46082">
    <property type="entry name" value="ATP/GTP-BINDING PROTEIN-RELATED"/>
    <property type="match status" value="1"/>
</dbReference>
<dbReference type="RefSeq" id="XP_056053602.1">
    <property type="nucleotide sequence ID" value="XM_056196457.1"/>
</dbReference>
<dbReference type="SUPFAM" id="SSF53167">
    <property type="entry name" value="Purine and uridine phosphorylases"/>
    <property type="match status" value="1"/>
</dbReference>
<dbReference type="PANTHER" id="PTHR46082:SF11">
    <property type="entry name" value="AAA+ ATPASE DOMAIN-CONTAINING PROTEIN-RELATED"/>
    <property type="match status" value="1"/>
</dbReference>
<dbReference type="Gene3D" id="3.40.50.1580">
    <property type="entry name" value="Nucleoside phosphorylase domain"/>
    <property type="match status" value="1"/>
</dbReference>
<evidence type="ECO:0000313" key="1">
    <source>
        <dbReference type="EMBL" id="KAJ4152944.1"/>
    </source>
</evidence>
<dbReference type="GO" id="GO:0009116">
    <property type="term" value="P:nucleoside metabolic process"/>
    <property type="evidence" value="ECO:0007669"/>
    <property type="project" value="InterPro"/>
</dbReference>
<dbReference type="InterPro" id="IPR053137">
    <property type="entry name" value="NLR-like"/>
</dbReference>
<dbReference type="GeneID" id="80896620"/>
<evidence type="ECO:0000313" key="2">
    <source>
        <dbReference type="Proteomes" id="UP001144673"/>
    </source>
</evidence>
<dbReference type="InterPro" id="IPR035994">
    <property type="entry name" value="Nucleoside_phosphorylase_sf"/>
</dbReference>
<name>A0A9W8QER2_AKAMU</name>
<dbReference type="GO" id="GO:0003824">
    <property type="term" value="F:catalytic activity"/>
    <property type="evidence" value="ECO:0007669"/>
    <property type="project" value="InterPro"/>
</dbReference>
<accession>A0A9W8QER2</accession>
<organism evidence="1 2">
    <name type="scientific">Akanthomyces muscarius</name>
    <name type="common">Entomopathogenic fungus</name>
    <name type="synonym">Lecanicillium muscarium</name>
    <dbReference type="NCBI Taxonomy" id="2231603"/>
    <lineage>
        <taxon>Eukaryota</taxon>
        <taxon>Fungi</taxon>
        <taxon>Dikarya</taxon>
        <taxon>Ascomycota</taxon>
        <taxon>Pezizomycotina</taxon>
        <taxon>Sordariomycetes</taxon>
        <taxon>Hypocreomycetidae</taxon>
        <taxon>Hypocreales</taxon>
        <taxon>Cordycipitaceae</taxon>
        <taxon>Akanthomyces</taxon>
    </lineage>
</organism>
<evidence type="ECO:0008006" key="3">
    <source>
        <dbReference type="Google" id="ProtNLM"/>
    </source>
</evidence>
<reference evidence="1" key="1">
    <citation type="journal article" date="2023" name="Access Microbiol">
        <title>De-novo genome assembly for Akanthomyces muscarius, a biocontrol agent of insect agricultural pests.</title>
        <authorList>
            <person name="Erdos Z."/>
            <person name="Studholme D.J."/>
            <person name="Raymond B."/>
            <person name="Sharma M."/>
        </authorList>
    </citation>
    <scope>NUCLEOTIDE SEQUENCE</scope>
    <source>
        <strain evidence="1">Ve6</strain>
    </source>
</reference>
<protein>
    <recommendedName>
        <fullName evidence="3">Nucleoside phosphorylase domain-containing protein</fullName>
    </recommendedName>
</protein>
<sequence length="459" mass="50149">MRVDGIALPSSKQYTIAWIAPLTCDLAAASAMLDQEHAPPSNFHPNPHDKNSYTWGRMGEHNIVITTLPAGLHGTAAAAVTASRLAASLPHIDTCVLVGGAGAIPKISTVKDENGADSEYIDERRDIRLGDVVVSRPDEATGGVVQYDIGKAKKGRTWQRTGHLNAPPQELLGALRKVQATHCRGRSKMPMLLAEMWERNPHMAAASCASSPSFTHQGVENDKLFKSAYSHADDDRDCEGCCSPAQQVIRPPRDTTDPKVHLGVIASGSTFVRDSFTRSKLAASTGADCHCYETEAAGVMLQFPCLVIRGIHNYADCHKSDRWQPYASATAAACAKEILLHVTPKKWEPTFSWSDIFFLSQAFCNVNEQNKRVHSLRSTSQPPALCFPSFPNRDVDLALKQVGYGIPQDRRTDAWSKVQDEIDRHSTSVFSTVRDGGHAQTTCQTGYDRQAEGHATYRG</sequence>
<gene>
    <name evidence="1" type="ORF">LMH87_009461</name>
</gene>